<keyword evidence="2" id="KW-1185">Reference proteome</keyword>
<accession>A0ABT2WR30</accession>
<proteinExistence type="predicted"/>
<gene>
    <name evidence="1" type="ORF">OEZ49_11370</name>
</gene>
<comment type="caution">
    <text evidence="1">The sequence shown here is derived from an EMBL/GenBank/DDBJ whole genome shotgun (WGS) entry which is preliminary data.</text>
</comment>
<name>A0ABT2WR30_9RHOB</name>
<protein>
    <submittedName>
        <fullName evidence="1">Uncharacterized protein</fullName>
    </submittedName>
</protein>
<evidence type="ECO:0000313" key="1">
    <source>
        <dbReference type="EMBL" id="MCU9838368.1"/>
    </source>
</evidence>
<reference evidence="1 2" key="1">
    <citation type="submission" date="2022-10" db="EMBL/GenBank/DDBJ databases">
        <title>Ruegeria sp. nov., isolated from ocean surface water.</title>
        <authorList>
            <person name="He W."/>
            <person name="Wang L."/>
            <person name="Zhang D.-F."/>
        </authorList>
    </citation>
    <scope>NUCLEOTIDE SEQUENCE [LARGE SCALE GENOMIC DNA]</scope>
    <source>
        <strain evidence="1 2">WL0004</strain>
    </source>
</reference>
<evidence type="ECO:0000313" key="2">
    <source>
        <dbReference type="Proteomes" id="UP001321014"/>
    </source>
</evidence>
<dbReference type="EMBL" id="JAOVQN010000010">
    <property type="protein sequence ID" value="MCU9838368.1"/>
    <property type="molecule type" value="Genomic_DNA"/>
</dbReference>
<organism evidence="1 2">
    <name type="scientific">Ruegeria marisflavi</name>
    <dbReference type="NCBI Taxonomy" id="2984152"/>
    <lineage>
        <taxon>Bacteria</taxon>
        <taxon>Pseudomonadati</taxon>
        <taxon>Pseudomonadota</taxon>
        <taxon>Alphaproteobacteria</taxon>
        <taxon>Rhodobacterales</taxon>
        <taxon>Roseobacteraceae</taxon>
        <taxon>Ruegeria</taxon>
    </lineage>
</organism>
<dbReference type="Proteomes" id="UP001321014">
    <property type="component" value="Unassembled WGS sequence"/>
</dbReference>
<sequence>MKHLFLAAAPAFSTASGAWAEGKTHYLAVHVDENDPQVMNIALNDVANVTKH</sequence>
<dbReference type="RefSeq" id="WP_263388412.1">
    <property type="nucleotide sequence ID" value="NZ_JAOVQN010000010.1"/>
</dbReference>